<name>A0ABS6F177_9CLOT</name>
<evidence type="ECO:0000313" key="1">
    <source>
        <dbReference type="EMBL" id="MBU5592257.1"/>
    </source>
</evidence>
<keyword evidence="2" id="KW-1185">Reference proteome</keyword>
<evidence type="ECO:0008006" key="3">
    <source>
        <dbReference type="Google" id="ProtNLM"/>
    </source>
</evidence>
<dbReference type="RefSeq" id="WP_216457081.1">
    <property type="nucleotide sequence ID" value="NZ_JAHLQL010000003.1"/>
</dbReference>
<proteinExistence type="predicted"/>
<sequence length="115" mass="13173">MYKISYSKEKNRIYIEISGKLSETDEQDYISEMLTCLNNVEPNFTVSANLQNCDISVLDKSSNFEVIRNYGKEKKLYKVAVILSVEAFNSNLSNPFKGLNNAFNNIKDAEHYLNS</sequence>
<reference evidence="1 2" key="1">
    <citation type="submission" date="2021-06" db="EMBL/GenBank/DDBJ databases">
        <authorList>
            <person name="Sun Q."/>
            <person name="Li D."/>
        </authorList>
    </citation>
    <scope>NUCLEOTIDE SEQUENCE [LARGE SCALE GENOMIC DNA]</scope>
    <source>
        <strain evidence="1 2">MSJ-4</strain>
    </source>
</reference>
<evidence type="ECO:0000313" key="2">
    <source>
        <dbReference type="Proteomes" id="UP000736583"/>
    </source>
</evidence>
<gene>
    <name evidence="1" type="ORF">KQI89_10830</name>
</gene>
<comment type="caution">
    <text evidence="1">The sequence shown here is derived from an EMBL/GenBank/DDBJ whole genome shotgun (WGS) entry which is preliminary data.</text>
</comment>
<dbReference type="Proteomes" id="UP000736583">
    <property type="component" value="Unassembled WGS sequence"/>
</dbReference>
<organism evidence="1 2">
    <name type="scientific">Clostridium simiarum</name>
    <dbReference type="NCBI Taxonomy" id="2841506"/>
    <lineage>
        <taxon>Bacteria</taxon>
        <taxon>Bacillati</taxon>
        <taxon>Bacillota</taxon>
        <taxon>Clostridia</taxon>
        <taxon>Eubacteriales</taxon>
        <taxon>Clostridiaceae</taxon>
        <taxon>Clostridium</taxon>
    </lineage>
</organism>
<dbReference type="EMBL" id="JAHLQL010000003">
    <property type="protein sequence ID" value="MBU5592257.1"/>
    <property type="molecule type" value="Genomic_DNA"/>
</dbReference>
<accession>A0ABS6F177</accession>
<protein>
    <recommendedName>
        <fullName evidence="3">STAS domain-containing protein</fullName>
    </recommendedName>
</protein>